<accession>A0AA91Q3Y5</accession>
<keyword evidence="3 7" id="KW-0813">Transport</keyword>
<dbReference type="Pfam" id="PF02133">
    <property type="entry name" value="Transp_cyt_pur"/>
    <property type="match status" value="1"/>
</dbReference>
<comment type="similarity">
    <text evidence="2 7">Belongs to the purine-cytosine permease (2.A.39) family.</text>
</comment>
<sequence>MSKKEDIPTEETTSITKGKIYRYLHAVDALGVEERGIERVTPEERLGGPVWKRYVDVLGLWFAGCGGVTTMSPFFYPTISYGLSMKQSLIAGLIGINLGCLVPAYCATMGPKSGCRQMVTARFIFGQWGVKFIALIGILGGIGWSVVNCVVGGQMLSAISGTPLSTGIIVVVVVSWVIAVFGIRVLLRFQTAVAIPTNLAILLFYIVVGKKTGYISQSNAMARELGYSTLTLTGNWLSYFTIAYSTTATWGGSASDYYILFPDNTSDLKVFLVTFFGIAVPSNFAAIVATLAGSIAYSNTKWADAYSKYSIGGIMAEAFSVWGNFGKFVVVVLYISLACNTIINTYSGAFSFQLIDVYLARVPRWIWATLISAIYLACSLAGREHLSDIIGYVLPMLGYWISMYIALLLEENFLFRRKNAREIHYREFEGDEKSSFYSWEKWDKPKYRTAGFACALSFGCGVVGAVMGMNQKYYIGPISKKIGEFGGDIGMWLCMGFTAVTYPGLRWLELKKMGR</sequence>
<evidence type="ECO:0000256" key="4">
    <source>
        <dbReference type="ARBA" id="ARBA00022692"/>
    </source>
</evidence>
<keyword evidence="4 8" id="KW-0812">Transmembrane</keyword>
<dbReference type="EMBL" id="LYUB02000002">
    <property type="protein sequence ID" value="OVF10302.1"/>
    <property type="molecule type" value="Genomic_DNA"/>
</dbReference>
<feature type="transmembrane region" description="Helical" evidence="8">
    <location>
        <begin position="88"/>
        <end position="107"/>
    </location>
</feature>
<dbReference type="GO" id="GO:0005886">
    <property type="term" value="C:plasma membrane"/>
    <property type="evidence" value="ECO:0007669"/>
    <property type="project" value="TreeGrafter"/>
</dbReference>
<feature type="transmembrane region" description="Helical" evidence="8">
    <location>
        <begin position="364"/>
        <end position="383"/>
    </location>
</feature>
<evidence type="ECO:0000256" key="2">
    <source>
        <dbReference type="ARBA" id="ARBA00008974"/>
    </source>
</evidence>
<dbReference type="AlphaFoldDB" id="A0AA91Q3Y5"/>
<organism evidence="9 10">
    <name type="scientific">Clavispora lusitaniae</name>
    <name type="common">Candida lusitaniae</name>
    <dbReference type="NCBI Taxonomy" id="36911"/>
    <lineage>
        <taxon>Eukaryota</taxon>
        <taxon>Fungi</taxon>
        <taxon>Dikarya</taxon>
        <taxon>Ascomycota</taxon>
        <taxon>Saccharomycotina</taxon>
        <taxon>Pichiomycetes</taxon>
        <taxon>Metschnikowiaceae</taxon>
        <taxon>Clavispora</taxon>
    </lineage>
</organism>
<evidence type="ECO:0000313" key="10">
    <source>
        <dbReference type="Proteomes" id="UP000195602"/>
    </source>
</evidence>
<dbReference type="GO" id="GO:0022857">
    <property type="term" value="F:transmembrane transporter activity"/>
    <property type="evidence" value="ECO:0007669"/>
    <property type="project" value="InterPro"/>
</dbReference>
<evidence type="ECO:0000256" key="7">
    <source>
        <dbReference type="PIRNR" id="PIRNR002744"/>
    </source>
</evidence>
<keyword evidence="6 7" id="KW-0472">Membrane</keyword>
<dbReference type="KEGG" id="clus:A9F13_02g00990"/>
<proteinExistence type="inferred from homology"/>
<keyword evidence="5 8" id="KW-1133">Transmembrane helix</keyword>
<feature type="transmembrane region" description="Helical" evidence="8">
    <location>
        <begin position="325"/>
        <end position="343"/>
    </location>
</feature>
<feature type="transmembrane region" description="Helical" evidence="8">
    <location>
        <begin position="54"/>
        <end position="76"/>
    </location>
</feature>
<dbReference type="PANTHER" id="PTHR31806:SF17">
    <property type="entry name" value="VITAMIN B6 TRANSPORTER TPN1"/>
    <property type="match status" value="1"/>
</dbReference>
<evidence type="ECO:0000256" key="8">
    <source>
        <dbReference type="SAM" id="Phobius"/>
    </source>
</evidence>
<feature type="transmembrane region" description="Helical" evidence="8">
    <location>
        <begin position="167"/>
        <end position="187"/>
    </location>
</feature>
<dbReference type="Gene3D" id="1.10.4160.10">
    <property type="entry name" value="Hydantoin permease"/>
    <property type="match status" value="1"/>
</dbReference>
<comment type="caution">
    <text evidence="9">The sequence shown here is derived from an EMBL/GenBank/DDBJ whole genome shotgun (WGS) entry which is preliminary data.</text>
</comment>
<feature type="transmembrane region" description="Helical" evidence="8">
    <location>
        <begin position="450"/>
        <end position="469"/>
    </location>
</feature>
<feature type="transmembrane region" description="Helical" evidence="8">
    <location>
        <begin position="389"/>
        <end position="409"/>
    </location>
</feature>
<dbReference type="PANTHER" id="PTHR31806">
    <property type="entry name" value="PURINE-CYTOSINE PERMEASE FCY2-RELATED"/>
    <property type="match status" value="1"/>
</dbReference>
<name>A0AA91Q3Y5_CLALS</name>
<feature type="transmembrane region" description="Helical" evidence="8">
    <location>
        <begin position="236"/>
        <end position="259"/>
    </location>
</feature>
<dbReference type="PIRSF" id="PIRSF002744">
    <property type="entry name" value="Pur-cyt_permease"/>
    <property type="match status" value="1"/>
</dbReference>
<evidence type="ECO:0000256" key="3">
    <source>
        <dbReference type="ARBA" id="ARBA00022448"/>
    </source>
</evidence>
<feature type="transmembrane region" description="Helical" evidence="8">
    <location>
        <begin position="489"/>
        <end position="508"/>
    </location>
</feature>
<comment type="subcellular location">
    <subcellularLocation>
        <location evidence="1">Membrane</location>
        <topology evidence="1">Multi-pass membrane protein</topology>
    </subcellularLocation>
</comment>
<protein>
    <submittedName>
        <fullName evidence="9">Vitamin B6 transporter</fullName>
    </submittedName>
</protein>
<dbReference type="InterPro" id="IPR001248">
    <property type="entry name" value="Pur-cyt_permease"/>
</dbReference>
<evidence type="ECO:0000256" key="6">
    <source>
        <dbReference type="ARBA" id="ARBA00023136"/>
    </source>
</evidence>
<feature type="transmembrane region" description="Helical" evidence="8">
    <location>
        <begin position="271"/>
        <end position="297"/>
    </location>
</feature>
<feature type="transmembrane region" description="Helical" evidence="8">
    <location>
        <begin position="128"/>
        <end position="147"/>
    </location>
</feature>
<dbReference type="InterPro" id="IPR026030">
    <property type="entry name" value="Pur-cyt_permease_Fcy2/21/22"/>
</dbReference>
<evidence type="ECO:0000256" key="5">
    <source>
        <dbReference type="ARBA" id="ARBA00022989"/>
    </source>
</evidence>
<reference evidence="9 10" key="1">
    <citation type="submission" date="2017-04" db="EMBL/GenBank/DDBJ databases">
        <title>Draft genome of the yeast Clavispora lusitaniae type strain CBS 6936.</title>
        <authorList>
            <person name="Durrens P."/>
            <person name="Klopp C."/>
            <person name="Biteau N."/>
            <person name="Fitton-Ouhabi V."/>
            <person name="Dementhon K."/>
            <person name="Accoceberry I."/>
            <person name="Sherman D.J."/>
            <person name="Noel T."/>
        </authorList>
    </citation>
    <scope>NUCLEOTIDE SEQUENCE [LARGE SCALE GENOMIC DNA]</scope>
    <source>
        <strain evidence="9 10">CBS 6936</strain>
    </source>
</reference>
<gene>
    <name evidence="9" type="ORF">A9F13_02g00990</name>
</gene>
<dbReference type="Proteomes" id="UP000195602">
    <property type="component" value="Unassembled WGS sequence"/>
</dbReference>
<evidence type="ECO:0000256" key="1">
    <source>
        <dbReference type="ARBA" id="ARBA00004141"/>
    </source>
</evidence>
<evidence type="ECO:0000313" key="9">
    <source>
        <dbReference type="EMBL" id="OVF10302.1"/>
    </source>
</evidence>
<dbReference type="GO" id="GO:0000329">
    <property type="term" value="C:fungal-type vacuole membrane"/>
    <property type="evidence" value="ECO:0007669"/>
    <property type="project" value="TreeGrafter"/>
</dbReference>